<dbReference type="Gene3D" id="3.40.50.880">
    <property type="match status" value="1"/>
</dbReference>
<dbReference type="PANTHER" id="PTHR42695:SF5">
    <property type="entry name" value="GLUTAMINE AMIDOTRANSFERASE YLR126C-RELATED"/>
    <property type="match status" value="1"/>
</dbReference>
<evidence type="ECO:0000313" key="3">
    <source>
        <dbReference type="Proteomes" id="UP000199340"/>
    </source>
</evidence>
<keyword evidence="3" id="KW-1185">Reference proteome</keyword>
<reference evidence="2 3" key="1">
    <citation type="submission" date="2016-10" db="EMBL/GenBank/DDBJ databases">
        <authorList>
            <person name="de Groot N.N."/>
        </authorList>
    </citation>
    <scope>NUCLEOTIDE SEQUENCE [LARGE SCALE GENOMIC DNA]</scope>
    <source>
        <strain evidence="2 3">DSM 28010</strain>
    </source>
</reference>
<dbReference type="EMBL" id="FNEB01000003">
    <property type="protein sequence ID" value="SDI51983.1"/>
    <property type="molecule type" value="Genomic_DNA"/>
</dbReference>
<dbReference type="GO" id="GO:0005829">
    <property type="term" value="C:cytosol"/>
    <property type="evidence" value="ECO:0007669"/>
    <property type="project" value="TreeGrafter"/>
</dbReference>
<dbReference type="OrthoDB" id="7365442at2"/>
<feature type="domain" description="Glutamine amidotransferase" evidence="1">
    <location>
        <begin position="77"/>
        <end position="176"/>
    </location>
</feature>
<evidence type="ECO:0000313" key="2">
    <source>
        <dbReference type="EMBL" id="SDI51983.1"/>
    </source>
</evidence>
<dbReference type="InterPro" id="IPR044992">
    <property type="entry name" value="ChyE-like"/>
</dbReference>
<sequence>MKIGILQTGHAPDQIRESVGDYEDMFHRLLSAHGFTFQTWNVVDGEFPSGPDAADGWLVTGSKHGAYEDHPWIPPLEALIRAIRDSGRPLVGVCFGHQIIAQALGGKVVKFPSGWATGPQEYDLAEGGKMTLNAWHQDQVVDLPPKAKVLARNAFCENAALAIGDTVLTVQAHPEFGRDVIEGLLDHRATGLVPDDQIAATRANLDTPTQGPDFGARIAAFFHQHASEDAA</sequence>
<dbReference type="Proteomes" id="UP000199340">
    <property type="component" value="Unassembled WGS sequence"/>
</dbReference>
<dbReference type="Pfam" id="PF00117">
    <property type="entry name" value="GATase"/>
    <property type="match status" value="1"/>
</dbReference>
<dbReference type="PANTHER" id="PTHR42695">
    <property type="entry name" value="GLUTAMINE AMIDOTRANSFERASE YLR126C-RELATED"/>
    <property type="match status" value="1"/>
</dbReference>
<name>A0A1G8L8K0_9RHOB</name>
<evidence type="ECO:0000259" key="1">
    <source>
        <dbReference type="Pfam" id="PF00117"/>
    </source>
</evidence>
<organism evidence="2 3">
    <name type="scientific">Lutimaribacter saemankumensis</name>
    <dbReference type="NCBI Taxonomy" id="490829"/>
    <lineage>
        <taxon>Bacteria</taxon>
        <taxon>Pseudomonadati</taxon>
        <taxon>Pseudomonadota</taxon>
        <taxon>Alphaproteobacteria</taxon>
        <taxon>Rhodobacterales</taxon>
        <taxon>Roseobacteraceae</taxon>
        <taxon>Lutimaribacter</taxon>
    </lineage>
</organism>
<proteinExistence type="predicted"/>
<dbReference type="SUPFAM" id="SSF52317">
    <property type="entry name" value="Class I glutamine amidotransferase-like"/>
    <property type="match status" value="1"/>
</dbReference>
<dbReference type="AlphaFoldDB" id="A0A1G8L8K0"/>
<dbReference type="InterPro" id="IPR017926">
    <property type="entry name" value="GATASE"/>
</dbReference>
<dbReference type="CDD" id="cd01741">
    <property type="entry name" value="GATase1_1"/>
    <property type="match status" value="1"/>
</dbReference>
<accession>A0A1G8L8K0</accession>
<dbReference type="InterPro" id="IPR029062">
    <property type="entry name" value="Class_I_gatase-like"/>
</dbReference>
<dbReference type="PROSITE" id="PS51273">
    <property type="entry name" value="GATASE_TYPE_1"/>
    <property type="match status" value="1"/>
</dbReference>
<protein>
    <submittedName>
        <fullName evidence="2">GMP synthase (Glutamine-hydrolysing)</fullName>
    </submittedName>
</protein>
<gene>
    <name evidence="2" type="ORF">SAMN05421850_103220</name>
</gene>
<dbReference type="RefSeq" id="WP_090028170.1">
    <property type="nucleotide sequence ID" value="NZ_FNEB01000003.1"/>
</dbReference>
<dbReference type="STRING" id="490829.SAMN05421850_103220"/>